<dbReference type="InterPro" id="IPR001969">
    <property type="entry name" value="Aspartic_peptidase_AS"/>
</dbReference>
<dbReference type="CDD" id="cd05483">
    <property type="entry name" value="retropepsin_like_bacteria"/>
    <property type="match status" value="1"/>
</dbReference>
<evidence type="ECO:0000313" key="6">
    <source>
        <dbReference type="Proteomes" id="UP000185657"/>
    </source>
</evidence>
<dbReference type="STRING" id="1763535.LPB072_05370"/>
<evidence type="ECO:0000256" key="2">
    <source>
        <dbReference type="SAM" id="SignalP"/>
    </source>
</evidence>
<dbReference type="Pfam" id="PF13975">
    <property type="entry name" value="gag-asp_proteas"/>
    <property type="match status" value="1"/>
</dbReference>
<dbReference type="EMBL" id="CP017476">
    <property type="protein sequence ID" value="AOW12368.1"/>
    <property type="molecule type" value="Genomic_DNA"/>
</dbReference>
<dbReference type="InterPro" id="IPR021109">
    <property type="entry name" value="Peptidase_aspartic_dom_sf"/>
</dbReference>
<proteinExistence type="predicted"/>
<reference evidence="5 6" key="1">
    <citation type="submission" date="2016-02" db="EMBL/GenBank/DDBJ databases">
        <title>Draft genome sequence of Hydrogenophaga sp. LPB0072.</title>
        <authorList>
            <person name="Shin S.-K."/>
            <person name="Yi H."/>
        </authorList>
    </citation>
    <scope>NUCLEOTIDE SEQUENCE [LARGE SCALE GENOMIC DNA]</scope>
    <source>
        <strain evidence="5 6">LPB0072</strain>
    </source>
</reference>
<keyword evidence="6" id="KW-1185">Reference proteome</keyword>
<feature type="domain" description="Peptidase A2" evidence="3">
    <location>
        <begin position="118"/>
        <end position="196"/>
    </location>
</feature>
<dbReference type="EMBL" id="LVWD01000008">
    <property type="protein sequence ID" value="OAD42418.1"/>
    <property type="molecule type" value="Genomic_DNA"/>
</dbReference>
<evidence type="ECO:0000313" key="5">
    <source>
        <dbReference type="EMBL" id="OAD42418.1"/>
    </source>
</evidence>
<accession>A0A167IA75</accession>
<dbReference type="SUPFAM" id="SSF50630">
    <property type="entry name" value="Acid proteases"/>
    <property type="match status" value="1"/>
</dbReference>
<dbReference type="Proteomes" id="UP000185657">
    <property type="component" value="Unassembled WGS sequence"/>
</dbReference>
<sequence length="214" mass="22686">MRTLLVSMALLAFMVGNAFAQSVALSGVSGSKALLTVDSSAPRFLSPGQTHQGVKLVSVDGQSATVEIDGKKQTLRVGEAPVSLGGSGTPSGGGNRIVLTADGRGHFMPQGQINGRSVQFMVDTGATVVAIGEPEARRINIAYKKGRQVMMNTANGAAIGWEVKLDSLRLGDMVSYNITAVITPQAMPFVLLGNNYLTRFQMTRTNDQMTLEKR</sequence>
<dbReference type="Proteomes" id="UP000185680">
    <property type="component" value="Chromosome"/>
</dbReference>
<gene>
    <name evidence="4" type="ORF">LPB072_05370</name>
    <name evidence="5" type="ORF">LPB72_07950</name>
</gene>
<evidence type="ECO:0000313" key="4">
    <source>
        <dbReference type="EMBL" id="AOW12368.1"/>
    </source>
</evidence>
<keyword evidence="1" id="KW-0378">Hydrolase</keyword>
<dbReference type="PROSITE" id="PS00141">
    <property type="entry name" value="ASP_PROTEASE"/>
    <property type="match status" value="1"/>
</dbReference>
<dbReference type="Gene3D" id="2.40.70.10">
    <property type="entry name" value="Acid Proteases"/>
    <property type="match status" value="1"/>
</dbReference>
<dbReference type="RefSeq" id="WP_066088481.1">
    <property type="nucleotide sequence ID" value="NZ_CP017476.1"/>
</dbReference>
<dbReference type="InterPro" id="IPR011969">
    <property type="entry name" value="Clan_AA_Asp_peptidase_C"/>
</dbReference>
<keyword evidence="2" id="KW-0732">Signal</keyword>
<dbReference type="InterPro" id="IPR001995">
    <property type="entry name" value="Peptidase_A2_cat"/>
</dbReference>
<evidence type="ECO:0000259" key="3">
    <source>
        <dbReference type="PROSITE" id="PS50175"/>
    </source>
</evidence>
<dbReference type="PROSITE" id="PS50175">
    <property type="entry name" value="ASP_PROT_RETROV"/>
    <property type="match status" value="1"/>
</dbReference>
<dbReference type="NCBIfam" id="TIGR02281">
    <property type="entry name" value="clan_AA_DTGA"/>
    <property type="match status" value="1"/>
</dbReference>
<feature type="chain" id="PRO_5044549632" evidence="2">
    <location>
        <begin position="21"/>
        <end position="214"/>
    </location>
</feature>
<name>A0A167IA75_9BURK</name>
<protein>
    <submittedName>
        <fullName evidence="4">Peptidase A2</fullName>
    </submittedName>
</protein>
<evidence type="ECO:0000256" key="1">
    <source>
        <dbReference type="ARBA" id="ARBA00022801"/>
    </source>
</evidence>
<dbReference type="KEGG" id="hyl:LPB072_05370"/>
<organism evidence="4 7">
    <name type="scientific">Hydrogenophaga crassostreae</name>
    <dbReference type="NCBI Taxonomy" id="1763535"/>
    <lineage>
        <taxon>Bacteria</taxon>
        <taxon>Pseudomonadati</taxon>
        <taxon>Pseudomonadota</taxon>
        <taxon>Betaproteobacteria</taxon>
        <taxon>Burkholderiales</taxon>
        <taxon>Comamonadaceae</taxon>
        <taxon>Hydrogenophaga</taxon>
    </lineage>
</organism>
<evidence type="ECO:0000313" key="7">
    <source>
        <dbReference type="Proteomes" id="UP000185680"/>
    </source>
</evidence>
<feature type="signal peptide" evidence="2">
    <location>
        <begin position="1"/>
        <end position="20"/>
    </location>
</feature>
<dbReference type="GO" id="GO:0006508">
    <property type="term" value="P:proteolysis"/>
    <property type="evidence" value="ECO:0007669"/>
    <property type="project" value="InterPro"/>
</dbReference>
<dbReference type="GO" id="GO:0004190">
    <property type="term" value="F:aspartic-type endopeptidase activity"/>
    <property type="evidence" value="ECO:0007669"/>
    <property type="project" value="InterPro"/>
</dbReference>
<reference evidence="4 7" key="2">
    <citation type="submission" date="2016-10" db="EMBL/GenBank/DDBJ databases">
        <title>Hydorgenophaga sp. LPB0072 isolated from gastropod.</title>
        <authorList>
            <person name="Kim E."/>
            <person name="Yi H."/>
        </authorList>
    </citation>
    <scope>NUCLEOTIDE SEQUENCE [LARGE SCALE GENOMIC DNA]</scope>
    <source>
        <strain evidence="4 7">LPB0072</strain>
    </source>
</reference>
<dbReference type="InterPro" id="IPR034122">
    <property type="entry name" value="Retropepsin-like_bacterial"/>
</dbReference>
<dbReference type="OrthoDB" id="185963at2"/>
<dbReference type="AlphaFoldDB" id="A0A167IA75"/>